<feature type="transmembrane region" description="Helical" evidence="14">
    <location>
        <begin position="379"/>
        <end position="398"/>
    </location>
</feature>
<keyword evidence="9" id="KW-0521">NADP</keyword>
<dbReference type="AlphaFoldDB" id="A0A4Y7JAJ4"/>
<keyword evidence="7" id="KW-0274">FAD</keyword>
<dbReference type="Gene3D" id="2.40.30.10">
    <property type="entry name" value="Translation factors"/>
    <property type="match status" value="1"/>
</dbReference>
<organism evidence="17 18">
    <name type="scientific">Papaver somniferum</name>
    <name type="common">Opium poppy</name>
    <dbReference type="NCBI Taxonomy" id="3469"/>
    <lineage>
        <taxon>Eukaryota</taxon>
        <taxon>Viridiplantae</taxon>
        <taxon>Streptophyta</taxon>
        <taxon>Embryophyta</taxon>
        <taxon>Tracheophyta</taxon>
        <taxon>Spermatophyta</taxon>
        <taxon>Magnoliopsida</taxon>
        <taxon>Ranunculales</taxon>
        <taxon>Papaveraceae</taxon>
        <taxon>Papaveroideae</taxon>
        <taxon>Papaver</taxon>
    </lineage>
</organism>
<reference evidence="17 18" key="1">
    <citation type="journal article" date="2018" name="Science">
        <title>The opium poppy genome and morphinan production.</title>
        <authorList>
            <person name="Guo L."/>
            <person name="Winzer T."/>
            <person name="Yang X."/>
            <person name="Li Y."/>
            <person name="Ning Z."/>
            <person name="He Z."/>
            <person name="Teodor R."/>
            <person name="Lu Y."/>
            <person name="Bowser T.A."/>
            <person name="Graham I.A."/>
            <person name="Ye K."/>
        </authorList>
    </citation>
    <scope>NUCLEOTIDE SEQUENCE [LARGE SCALE GENOMIC DNA]</scope>
    <source>
        <strain evidence="18">cv. HN1</strain>
        <tissue evidence="17">Leaves</tissue>
    </source>
</reference>
<evidence type="ECO:0000256" key="12">
    <source>
        <dbReference type="ARBA" id="ARBA00023136"/>
    </source>
</evidence>
<dbReference type="PANTHER" id="PTHR11972:SF197">
    <property type="entry name" value="RESPIRATORY BURST OXIDASE HOMOLOG PROTEIN D"/>
    <property type="match status" value="1"/>
</dbReference>
<dbReference type="GO" id="GO:0016174">
    <property type="term" value="F:NAD(P)H oxidase H2O2-forming activity"/>
    <property type="evidence" value="ECO:0007669"/>
    <property type="project" value="TreeGrafter"/>
</dbReference>
<dbReference type="InterPro" id="IPR017927">
    <property type="entry name" value="FAD-bd_FR_type"/>
</dbReference>
<dbReference type="PRINTS" id="PR00466">
    <property type="entry name" value="GP91PHOX"/>
</dbReference>
<dbReference type="PROSITE" id="PS50222">
    <property type="entry name" value="EF_HAND_2"/>
    <property type="match status" value="2"/>
</dbReference>
<evidence type="ECO:0000313" key="17">
    <source>
        <dbReference type="EMBL" id="RZC56961.1"/>
    </source>
</evidence>
<dbReference type="SUPFAM" id="SSF63380">
    <property type="entry name" value="Riboflavin synthase domain-like"/>
    <property type="match status" value="1"/>
</dbReference>
<evidence type="ECO:0000259" key="16">
    <source>
        <dbReference type="PROSITE" id="PS51384"/>
    </source>
</evidence>
<accession>A0A4Y7JAJ4</accession>
<dbReference type="GO" id="GO:0004601">
    <property type="term" value="F:peroxidase activity"/>
    <property type="evidence" value="ECO:0007669"/>
    <property type="project" value="UniProtKB-KW"/>
</dbReference>
<evidence type="ECO:0000256" key="11">
    <source>
        <dbReference type="ARBA" id="ARBA00023002"/>
    </source>
</evidence>
<evidence type="ECO:0000256" key="10">
    <source>
        <dbReference type="ARBA" id="ARBA00022989"/>
    </source>
</evidence>
<comment type="subcellular location">
    <subcellularLocation>
        <location evidence="1">Membrane</location>
        <topology evidence="1">Multi-pass membrane protein</topology>
    </subcellularLocation>
</comment>
<dbReference type="InterPro" id="IPR011992">
    <property type="entry name" value="EF-hand-dom_pair"/>
</dbReference>
<dbReference type="InterPro" id="IPR013112">
    <property type="entry name" value="FAD-bd_8"/>
</dbReference>
<feature type="compositionally biased region" description="Basic and acidic residues" evidence="13">
    <location>
        <begin position="1"/>
        <end position="15"/>
    </location>
</feature>
<dbReference type="SUPFAM" id="SSF47473">
    <property type="entry name" value="EF-hand"/>
    <property type="match status" value="1"/>
</dbReference>
<dbReference type="STRING" id="3469.A0A4Y7JAJ4"/>
<keyword evidence="11" id="KW-0560">Oxidoreductase</keyword>
<dbReference type="Pfam" id="PF08414">
    <property type="entry name" value="NADPH_Ox"/>
    <property type="match status" value="1"/>
</dbReference>
<feature type="domain" description="EF-hand" evidence="15">
    <location>
        <begin position="294"/>
        <end position="329"/>
    </location>
</feature>
<gene>
    <name evidence="17" type="ORF">C5167_015816</name>
</gene>
<evidence type="ECO:0000256" key="9">
    <source>
        <dbReference type="ARBA" id="ARBA00022857"/>
    </source>
</evidence>
<keyword evidence="12 14" id="KW-0472">Membrane</keyword>
<dbReference type="InterPro" id="IPR002048">
    <property type="entry name" value="EF_hand_dom"/>
</dbReference>
<comment type="similarity">
    <text evidence="2">Belongs to the RBOH (TC 5.B.1.3) family.</text>
</comment>
<dbReference type="SMART" id="SM00054">
    <property type="entry name" value="EFh"/>
    <property type="match status" value="2"/>
</dbReference>
<dbReference type="InterPro" id="IPR050369">
    <property type="entry name" value="RBOH/FRE"/>
</dbReference>
<feature type="compositionally biased region" description="Low complexity" evidence="13">
    <location>
        <begin position="47"/>
        <end position="65"/>
    </location>
</feature>
<keyword evidence="5 14" id="KW-0812">Transmembrane</keyword>
<keyword evidence="10 14" id="KW-1133">Transmembrane helix</keyword>
<evidence type="ECO:0000256" key="7">
    <source>
        <dbReference type="ARBA" id="ARBA00022827"/>
    </source>
</evidence>
<evidence type="ECO:0000256" key="4">
    <source>
        <dbReference type="ARBA" id="ARBA00022630"/>
    </source>
</evidence>
<dbReference type="InterPro" id="IPR013623">
    <property type="entry name" value="NADPH_Ox"/>
</dbReference>
<sequence length="934" mass="106162">MSITEDHQSDRESVRNEIASYSPNTGGPLVSTRSASGFIMPKDTMMSSVHGGQASSSSNRSYTNSDDGNDLLDVTFTISGDSIAVHSVKPVNNVTDLQIPDQSVLLARAIEKIPSIGSSIMRSASAKMKQISERLMHLASCYKTNVLEHRLDRAKSASVFALKGLRFMSKTEGSPAGWMAVKKRFANLTALTDGRLHRSQFHECIGMREDSKKFALELFDALARRTDIRKESLNENELRAFWKELSNENFDSRLQTFFAMIDKDADGRIKQEEIEEMITLSATTNKLLKIDKEQAKEYALFIMELLDTDNSGYIMVEDLKILLLQSPRQMVGGDVSEDLSKVLTEMLNHNKLKRAKKRNPVSRLYQSNKYFFSDNWRRIWIFTLWLIIVFGLFTWRFIQYRNKAVYDIMGYCVCTAKGAGETLKFNMALILLPVCRNTITWLRKTKLGAVIPFDDNINLHKVIAVGITMGVALHAVSHLACDFPRLIHVSKDEYEPMKPFFGEDKPENYWLLLKGIEAVSGIVMVVLMAIAYIFATPWFRRSRITLPWPFSRLIGFNTFWYSHHLFIIVYALLIVHGIKLYLTKEWYSKTTWMYLAVPVALYSCERLTRALRSSINPVKIRKIVIYPGNVLTLHTSLPRGFRYKSGQYMFIKCSNVSPFEWHPFSITSAPAEDYLSVHIQTVGDWSRKLKKVLSKVCHPPIRDPSGLRMADFMHGTAGAYVPPFPVPEVQIDGPYGAPAQDYMKYEVVLLVGSGIGATPMISIIKDIVSKTKAEDIEASYKTIRLETTKKNKIKTFKTQKAYFYWITREQNSFDSFKEVMNEVVEIDAQNVIEIHNHCTSVYERGDARSAVIAMLQSLNHAVTGVDVVAGTHVKSHFGRPNWSEVYKTIAVKHRGSRVGVFYCGVPAPVDELRQLASDFTREGTTKFDFHKEDF</sequence>
<dbReference type="SFLD" id="SFLDG01168">
    <property type="entry name" value="Ferric_reductase_subgroup_(FRE"/>
    <property type="match status" value="1"/>
</dbReference>
<dbReference type="CDD" id="cd00051">
    <property type="entry name" value="EFh"/>
    <property type="match status" value="1"/>
</dbReference>
<evidence type="ECO:0000313" key="18">
    <source>
        <dbReference type="Proteomes" id="UP000316621"/>
    </source>
</evidence>
<keyword evidence="3" id="KW-0575">Peroxidase</keyword>
<evidence type="ECO:0000256" key="6">
    <source>
        <dbReference type="ARBA" id="ARBA00022723"/>
    </source>
</evidence>
<dbReference type="GO" id="GO:0005509">
    <property type="term" value="F:calcium ion binding"/>
    <property type="evidence" value="ECO:0007669"/>
    <property type="project" value="InterPro"/>
</dbReference>
<dbReference type="SUPFAM" id="SSF52343">
    <property type="entry name" value="Ferredoxin reductase-like, C-terminal NADP-linked domain"/>
    <property type="match status" value="1"/>
</dbReference>
<feature type="domain" description="FAD-binding FR-type" evidence="16">
    <location>
        <begin position="613"/>
        <end position="741"/>
    </location>
</feature>
<dbReference type="GO" id="GO:0005886">
    <property type="term" value="C:plasma membrane"/>
    <property type="evidence" value="ECO:0007669"/>
    <property type="project" value="TreeGrafter"/>
</dbReference>
<evidence type="ECO:0000256" key="3">
    <source>
        <dbReference type="ARBA" id="ARBA00022559"/>
    </source>
</evidence>
<evidence type="ECO:0000256" key="1">
    <source>
        <dbReference type="ARBA" id="ARBA00004141"/>
    </source>
</evidence>
<dbReference type="Gene3D" id="3.40.50.80">
    <property type="entry name" value="Nucleotide-binding domain of ferredoxin-NADP reductase (FNR) module"/>
    <property type="match status" value="1"/>
</dbReference>
<name>A0A4Y7JAJ4_PAPSO</name>
<dbReference type="SFLD" id="SFLDS00052">
    <property type="entry name" value="Ferric_Reductase_Domain"/>
    <property type="match status" value="1"/>
</dbReference>
<dbReference type="Proteomes" id="UP000316621">
    <property type="component" value="Chromosome 3"/>
</dbReference>
<dbReference type="PANTHER" id="PTHR11972">
    <property type="entry name" value="NADPH OXIDASE"/>
    <property type="match status" value="1"/>
</dbReference>
<dbReference type="Pfam" id="PF08030">
    <property type="entry name" value="NAD_binding_6"/>
    <property type="match status" value="1"/>
</dbReference>
<dbReference type="InterPro" id="IPR039261">
    <property type="entry name" value="FNR_nucleotide-bd"/>
</dbReference>
<dbReference type="InterPro" id="IPR013121">
    <property type="entry name" value="Fe_red_NAD-bd_6"/>
</dbReference>
<dbReference type="InterPro" id="IPR017938">
    <property type="entry name" value="Riboflavin_synthase-like_b-brl"/>
</dbReference>
<feature type="transmembrane region" description="Helical" evidence="14">
    <location>
        <begin position="518"/>
        <end position="539"/>
    </location>
</feature>
<evidence type="ECO:0000256" key="8">
    <source>
        <dbReference type="ARBA" id="ARBA00022837"/>
    </source>
</evidence>
<dbReference type="PROSITE" id="PS51384">
    <property type="entry name" value="FAD_FR"/>
    <property type="match status" value="1"/>
</dbReference>
<dbReference type="Gramene" id="RZC56961">
    <property type="protein sequence ID" value="RZC56961"/>
    <property type="gene ID" value="C5167_015816"/>
</dbReference>
<feature type="compositionally biased region" description="Polar residues" evidence="13">
    <location>
        <begin position="19"/>
        <end position="35"/>
    </location>
</feature>
<keyword evidence="8" id="KW-0106">Calcium</keyword>
<proteinExistence type="inferred from homology"/>
<feature type="domain" description="EF-hand" evidence="15">
    <location>
        <begin position="249"/>
        <end position="284"/>
    </location>
</feature>
<dbReference type="InterPro" id="IPR000778">
    <property type="entry name" value="Cyt_b245_heavy_chain"/>
</dbReference>
<keyword evidence="6" id="KW-0479">Metal-binding</keyword>
<evidence type="ECO:0000256" key="14">
    <source>
        <dbReference type="SAM" id="Phobius"/>
    </source>
</evidence>
<dbReference type="Gene3D" id="1.10.238.10">
    <property type="entry name" value="EF-hand"/>
    <property type="match status" value="1"/>
</dbReference>
<dbReference type="Pfam" id="PF08022">
    <property type="entry name" value="FAD_binding_8"/>
    <property type="match status" value="1"/>
</dbReference>
<feature type="transmembrane region" description="Helical" evidence="14">
    <location>
        <begin position="559"/>
        <end position="582"/>
    </location>
</feature>
<dbReference type="EMBL" id="CM010717">
    <property type="protein sequence ID" value="RZC56961.1"/>
    <property type="molecule type" value="Genomic_DNA"/>
</dbReference>
<keyword evidence="4" id="KW-0285">Flavoprotein</keyword>
<feature type="region of interest" description="Disordered" evidence="13">
    <location>
        <begin position="1"/>
        <end position="65"/>
    </location>
</feature>
<keyword evidence="18" id="KW-1185">Reference proteome</keyword>
<evidence type="ECO:0000256" key="2">
    <source>
        <dbReference type="ARBA" id="ARBA00007975"/>
    </source>
</evidence>
<evidence type="ECO:0000256" key="5">
    <source>
        <dbReference type="ARBA" id="ARBA00022692"/>
    </source>
</evidence>
<protein>
    <submittedName>
        <fullName evidence="17">Uncharacterized protein</fullName>
    </submittedName>
</protein>
<evidence type="ECO:0000256" key="13">
    <source>
        <dbReference type="SAM" id="MobiDB-lite"/>
    </source>
</evidence>
<dbReference type="Pfam" id="PF01794">
    <property type="entry name" value="Ferric_reduct"/>
    <property type="match status" value="1"/>
</dbReference>
<evidence type="ECO:0000259" key="15">
    <source>
        <dbReference type="PROSITE" id="PS50222"/>
    </source>
</evidence>
<dbReference type="CDD" id="cd06186">
    <property type="entry name" value="NOX_Duox_like_FAD_NADP"/>
    <property type="match status" value="1"/>
</dbReference>
<dbReference type="SFLD" id="SFLDG01169">
    <property type="entry name" value="NADPH_oxidase_subgroup_(NOX)"/>
    <property type="match status" value="1"/>
</dbReference>
<dbReference type="InterPro" id="IPR013130">
    <property type="entry name" value="Fe3_Rdtase_TM_dom"/>
</dbReference>